<keyword evidence="3" id="KW-1185">Reference proteome</keyword>
<accession>A0A9W8U2J7</accession>
<sequence length="588" mass="65256">MNFNPNDLLENLPELSDDLTHPSQIAIRTFALSLSLSLGPSLVPFVLSLITGRHSQKTGLVALRKVLRRELGYDSFASAVTLAIGGGAGLRRLWGLIDTNDEEHPTENIDGEEKPRIKSWISYFNSRLSSRQKTFITNAFTSSLSILLLQAGRRRSERLRNIPRPGAIPIPYTYTPSNPSMTPSVRDSPSPTLDLTLLVLVRAIDVALQSIISMLSAKAEIELPEPAEKKKRGTNKDKLLLTTRLDALVFWACSARIMWCFFYQPERLPSTYVKWIRTLAGVDNRLLRTLRLLRSGEWTYTRGSPTHSTLLTTYAKDLGYPSSWGDPLRLPAFGGPSAESVWSLLGVKGRKGLGGIPCELVHGGVGSQMSLAGNCTANSSIRGMKAFFEAVLLYLPAHFLPVLITRPQVLLRPHRVLSTFLATCRSATFLSAFISSFWFSVCFTRTLALARLFPSVSHDFWDGPHGCILAGCLVCGSSIWLENGRRRGEMALYVLPRAIRACIPDRLIRSRNRMVSTLERLTFILSLSTLLTAATHNPETLRGLSRWGLAFIMNGPHAGFWQRRRKNFETRPGTPTPDLPGVENSIAS</sequence>
<evidence type="ECO:0000313" key="3">
    <source>
        <dbReference type="Proteomes" id="UP001142393"/>
    </source>
</evidence>
<proteinExistence type="predicted"/>
<dbReference type="AlphaFoldDB" id="A0A9W8U2J7"/>
<comment type="caution">
    <text evidence="2">The sequence shown here is derived from an EMBL/GenBank/DDBJ whole genome shotgun (WGS) entry which is preliminary data.</text>
</comment>
<gene>
    <name evidence="2" type="ORF">DFH05DRAFT_73187</name>
</gene>
<evidence type="ECO:0008006" key="4">
    <source>
        <dbReference type="Google" id="ProtNLM"/>
    </source>
</evidence>
<dbReference type="InterPro" id="IPR026749">
    <property type="entry name" value="Tmem135"/>
</dbReference>
<protein>
    <recommendedName>
        <fullName evidence="4">Transmembrane protein 135 N-terminal domain-containing protein</fullName>
    </recommendedName>
</protein>
<reference evidence="2 3" key="1">
    <citation type="journal article" date="2023" name="Proc. Natl. Acad. Sci. U.S.A.">
        <title>A global phylogenomic analysis of the shiitake genus Lentinula.</title>
        <authorList>
            <person name="Sierra-Patev S."/>
            <person name="Min B."/>
            <person name="Naranjo-Ortiz M."/>
            <person name="Looney B."/>
            <person name="Konkel Z."/>
            <person name="Slot J.C."/>
            <person name="Sakamoto Y."/>
            <person name="Steenwyk J.L."/>
            <person name="Rokas A."/>
            <person name="Carro J."/>
            <person name="Camarero S."/>
            <person name="Ferreira P."/>
            <person name="Molpeceres G."/>
            <person name="Ruiz-Duenas F.J."/>
            <person name="Serrano A."/>
            <person name="Henrissat B."/>
            <person name="Drula E."/>
            <person name="Hughes K.W."/>
            <person name="Mata J.L."/>
            <person name="Ishikawa N.K."/>
            <person name="Vargas-Isla R."/>
            <person name="Ushijima S."/>
            <person name="Smith C.A."/>
            <person name="Donoghue J."/>
            <person name="Ahrendt S."/>
            <person name="Andreopoulos W."/>
            <person name="He G."/>
            <person name="LaButti K."/>
            <person name="Lipzen A."/>
            <person name="Ng V."/>
            <person name="Riley R."/>
            <person name="Sandor L."/>
            <person name="Barry K."/>
            <person name="Martinez A.T."/>
            <person name="Xiao Y."/>
            <person name="Gibbons J.G."/>
            <person name="Terashima K."/>
            <person name="Grigoriev I.V."/>
            <person name="Hibbett D."/>
        </authorList>
    </citation>
    <scope>NUCLEOTIDE SEQUENCE [LARGE SCALE GENOMIC DNA]</scope>
    <source>
        <strain evidence="2 3">TFB7810</strain>
    </source>
</reference>
<dbReference type="PANTHER" id="PTHR12459">
    <property type="entry name" value="TRANSMEMBRANE PROTEIN 135-RELATED"/>
    <property type="match status" value="1"/>
</dbReference>
<dbReference type="Proteomes" id="UP001142393">
    <property type="component" value="Unassembled WGS sequence"/>
</dbReference>
<feature type="region of interest" description="Disordered" evidence="1">
    <location>
        <begin position="568"/>
        <end position="588"/>
    </location>
</feature>
<dbReference type="PANTHER" id="PTHR12459:SF15">
    <property type="entry name" value="TRANSMEMBRANE PROTEIN 135"/>
    <property type="match status" value="1"/>
</dbReference>
<evidence type="ECO:0000313" key="2">
    <source>
        <dbReference type="EMBL" id="KAJ3750396.1"/>
    </source>
</evidence>
<evidence type="ECO:0000256" key="1">
    <source>
        <dbReference type="SAM" id="MobiDB-lite"/>
    </source>
</evidence>
<dbReference type="EMBL" id="JANVFU010000001">
    <property type="protein sequence ID" value="KAJ3750396.1"/>
    <property type="molecule type" value="Genomic_DNA"/>
</dbReference>
<name>A0A9W8U2J7_9AGAR</name>
<organism evidence="2 3">
    <name type="scientific">Lentinula detonsa</name>
    <dbReference type="NCBI Taxonomy" id="2804962"/>
    <lineage>
        <taxon>Eukaryota</taxon>
        <taxon>Fungi</taxon>
        <taxon>Dikarya</taxon>
        <taxon>Basidiomycota</taxon>
        <taxon>Agaricomycotina</taxon>
        <taxon>Agaricomycetes</taxon>
        <taxon>Agaricomycetidae</taxon>
        <taxon>Agaricales</taxon>
        <taxon>Marasmiineae</taxon>
        <taxon>Omphalotaceae</taxon>
        <taxon>Lentinula</taxon>
    </lineage>
</organism>